<dbReference type="NCBIfam" id="TIGR00035">
    <property type="entry name" value="asp_race"/>
    <property type="match status" value="1"/>
</dbReference>
<evidence type="ECO:0000313" key="4">
    <source>
        <dbReference type="Proteomes" id="UP000216339"/>
    </source>
</evidence>
<organism evidence="3 4">
    <name type="scientific">Rubrivirga marina</name>
    <dbReference type="NCBI Taxonomy" id="1196024"/>
    <lineage>
        <taxon>Bacteria</taxon>
        <taxon>Pseudomonadati</taxon>
        <taxon>Rhodothermota</taxon>
        <taxon>Rhodothermia</taxon>
        <taxon>Rhodothermales</taxon>
        <taxon>Rubricoccaceae</taxon>
        <taxon>Rubrivirga</taxon>
    </lineage>
</organism>
<dbReference type="PANTHER" id="PTHR21198:SF7">
    <property type="entry name" value="ASPARTATE-GLUTAMATE RACEMASE FAMILY"/>
    <property type="match status" value="1"/>
</dbReference>
<dbReference type="InterPro" id="IPR004380">
    <property type="entry name" value="Asp_race"/>
</dbReference>
<protein>
    <recommendedName>
        <fullName evidence="5">Aspartate racemase</fullName>
    </recommendedName>
</protein>
<dbReference type="Gene3D" id="3.40.50.1860">
    <property type="match status" value="2"/>
</dbReference>
<sequence length="252" mass="26344">MPSPRPIGIVGGVGPMAGLDLVRKITAATRARCDQDHLPVTLVSHPHRIADRTDFLLGRTAINPGLALADLADTLITGGAEIIGIPCNTAHAPAIIACVRERIGGRAEFVDLIEAVADEIRHRFPDARRVGVLSTTGTLAARVYPDRLGPLGLDVIAPPPSVQETDVHPAIYDPTYGVKSVSAPVNDRAVAGLRAGLDHLVGAGAEVVVLACTEIPLALSMTEVGGVPMLDATRVLARALVRRSCPEVLTEA</sequence>
<dbReference type="InterPro" id="IPR001920">
    <property type="entry name" value="Asp/Glu_race"/>
</dbReference>
<dbReference type="RefSeq" id="WP_095509303.1">
    <property type="nucleotide sequence ID" value="NZ_MQWD01000001.1"/>
</dbReference>
<gene>
    <name evidence="3" type="ORF">BSZ37_04030</name>
</gene>
<keyword evidence="4" id="KW-1185">Reference proteome</keyword>
<evidence type="ECO:0008006" key="5">
    <source>
        <dbReference type="Google" id="ProtNLM"/>
    </source>
</evidence>
<dbReference type="OrthoDB" id="9803739at2"/>
<comment type="similarity">
    <text evidence="1">Belongs to the aspartate/glutamate racemases family.</text>
</comment>
<dbReference type="GO" id="GO:0047661">
    <property type="term" value="F:amino-acid racemase activity"/>
    <property type="evidence" value="ECO:0007669"/>
    <property type="project" value="InterPro"/>
</dbReference>
<dbReference type="PANTHER" id="PTHR21198">
    <property type="entry name" value="GLUTAMATE RACEMASE"/>
    <property type="match status" value="1"/>
</dbReference>
<accession>A0A271IX16</accession>
<proteinExistence type="inferred from homology"/>
<comment type="caution">
    <text evidence="3">The sequence shown here is derived from an EMBL/GenBank/DDBJ whole genome shotgun (WGS) entry which is preliminary data.</text>
</comment>
<dbReference type="InterPro" id="IPR015942">
    <property type="entry name" value="Asp/Glu/hydantoin_racemase"/>
</dbReference>
<evidence type="ECO:0000256" key="2">
    <source>
        <dbReference type="ARBA" id="ARBA00023235"/>
    </source>
</evidence>
<dbReference type="EMBL" id="MQWD01000001">
    <property type="protein sequence ID" value="PAP75660.1"/>
    <property type="molecule type" value="Genomic_DNA"/>
</dbReference>
<evidence type="ECO:0000256" key="1">
    <source>
        <dbReference type="ARBA" id="ARBA00007847"/>
    </source>
</evidence>
<dbReference type="SUPFAM" id="SSF53681">
    <property type="entry name" value="Aspartate/glutamate racemase"/>
    <property type="match status" value="2"/>
</dbReference>
<name>A0A271IX16_9BACT</name>
<dbReference type="AlphaFoldDB" id="A0A271IX16"/>
<dbReference type="Proteomes" id="UP000216339">
    <property type="component" value="Unassembled WGS sequence"/>
</dbReference>
<keyword evidence="2" id="KW-0413">Isomerase</keyword>
<dbReference type="Pfam" id="PF01177">
    <property type="entry name" value="Asp_Glu_race"/>
    <property type="match status" value="1"/>
</dbReference>
<evidence type="ECO:0000313" key="3">
    <source>
        <dbReference type="EMBL" id="PAP75660.1"/>
    </source>
</evidence>
<reference evidence="3 4" key="1">
    <citation type="submission" date="2016-11" db="EMBL/GenBank/DDBJ databases">
        <title>Study of marine rhodopsin-containing bacteria.</title>
        <authorList>
            <person name="Yoshizawa S."/>
            <person name="Kumagai Y."/>
            <person name="Kogure K."/>
        </authorList>
    </citation>
    <scope>NUCLEOTIDE SEQUENCE [LARGE SCALE GENOMIC DNA]</scope>
    <source>
        <strain evidence="3 4">SAORIC-28</strain>
    </source>
</reference>